<evidence type="ECO:0000259" key="3">
    <source>
        <dbReference type="PROSITE" id="PS52035"/>
    </source>
</evidence>
<reference evidence="4" key="1">
    <citation type="submission" date="2015-05" db="UniProtKB">
        <authorList>
            <consortium name="EnsemblMetazoa"/>
        </authorList>
    </citation>
    <scope>IDENTIFICATION</scope>
</reference>
<dbReference type="InterPro" id="IPR000834">
    <property type="entry name" value="Peptidase_M14"/>
</dbReference>
<evidence type="ECO:0000313" key="4">
    <source>
        <dbReference type="EnsemblMetazoa" id="RPRC011427-PA"/>
    </source>
</evidence>
<dbReference type="PRINTS" id="PR00765">
    <property type="entry name" value="CRBOXYPTASEA"/>
</dbReference>
<sequence>MISSLASQIIFVAQRTVVSVRILRNIETSQVAPLRTYPISLCPVVVEPVLEEDIKNEYGFHHVVKFRHHNYVQMTKELQDISKEYPNITRLYTIGKSVRGRDLFVLEIAEKPGVHIPGKPEVKYVANMHGNEVVGREMLLILARYLCENYGSDERVTHIVKSMRTHLLPSLNPDGYEVSHEGDYNGLDGRNNANNIDLNRNFPDQYGVSKVGFK</sequence>
<dbReference type="SMART" id="SM00631">
    <property type="entry name" value="Zn_pept"/>
    <property type="match status" value="1"/>
</dbReference>
<organism evidence="4 5">
    <name type="scientific">Rhodnius prolixus</name>
    <name type="common">Triatomid bug</name>
    <dbReference type="NCBI Taxonomy" id="13249"/>
    <lineage>
        <taxon>Eukaryota</taxon>
        <taxon>Metazoa</taxon>
        <taxon>Ecdysozoa</taxon>
        <taxon>Arthropoda</taxon>
        <taxon>Hexapoda</taxon>
        <taxon>Insecta</taxon>
        <taxon>Pterygota</taxon>
        <taxon>Neoptera</taxon>
        <taxon>Paraneoptera</taxon>
        <taxon>Hemiptera</taxon>
        <taxon>Heteroptera</taxon>
        <taxon>Panheteroptera</taxon>
        <taxon>Cimicomorpha</taxon>
        <taxon>Reduviidae</taxon>
        <taxon>Triatominae</taxon>
        <taxon>Rhodnius</taxon>
    </lineage>
</organism>
<evidence type="ECO:0000256" key="1">
    <source>
        <dbReference type="ARBA" id="ARBA00005988"/>
    </source>
</evidence>
<dbReference type="InterPro" id="IPR057246">
    <property type="entry name" value="CARBOXYPEPT_ZN_1"/>
</dbReference>
<dbReference type="InParanoid" id="T1I558"/>
<dbReference type="HOGENOM" id="CLU_1290411_0_0_1"/>
<dbReference type="Gene3D" id="3.40.630.10">
    <property type="entry name" value="Zn peptidases"/>
    <property type="match status" value="1"/>
</dbReference>
<evidence type="ECO:0000256" key="2">
    <source>
        <dbReference type="PROSITE-ProRule" id="PRU01379"/>
    </source>
</evidence>
<dbReference type="eggNOG" id="KOG2649">
    <property type="taxonomic scope" value="Eukaryota"/>
</dbReference>
<comment type="similarity">
    <text evidence="1 2">Belongs to the peptidase M14 family.</text>
</comment>
<dbReference type="GO" id="GO:0006518">
    <property type="term" value="P:peptide metabolic process"/>
    <property type="evidence" value="ECO:0007669"/>
    <property type="project" value="TreeGrafter"/>
</dbReference>
<proteinExistence type="inferred from homology"/>
<dbReference type="GO" id="GO:0008270">
    <property type="term" value="F:zinc ion binding"/>
    <property type="evidence" value="ECO:0007669"/>
    <property type="project" value="InterPro"/>
</dbReference>
<dbReference type="GO" id="GO:0016485">
    <property type="term" value="P:protein processing"/>
    <property type="evidence" value="ECO:0007669"/>
    <property type="project" value="TreeGrafter"/>
</dbReference>
<dbReference type="GO" id="GO:0005615">
    <property type="term" value="C:extracellular space"/>
    <property type="evidence" value="ECO:0007669"/>
    <property type="project" value="TreeGrafter"/>
</dbReference>
<dbReference type="PANTHER" id="PTHR11532">
    <property type="entry name" value="PROTEASE M14 CARBOXYPEPTIDASE"/>
    <property type="match status" value="1"/>
</dbReference>
<dbReference type="Proteomes" id="UP000015103">
    <property type="component" value="Unassembled WGS sequence"/>
</dbReference>
<feature type="domain" description="Peptidase M14" evidence="3">
    <location>
        <begin position="67"/>
        <end position="214"/>
    </location>
</feature>
<dbReference type="EnsemblMetazoa" id="RPRC011427-RA">
    <property type="protein sequence ID" value="RPRC011427-PA"/>
    <property type="gene ID" value="RPRC011427"/>
</dbReference>
<dbReference type="VEuPathDB" id="VectorBase:RPRC011427"/>
<dbReference type="Pfam" id="PF00246">
    <property type="entry name" value="Peptidase_M14"/>
    <property type="match status" value="1"/>
</dbReference>
<accession>T1I558</accession>
<dbReference type="InterPro" id="IPR050753">
    <property type="entry name" value="Peptidase_M14_domain"/>
</dbReference>
<dbReference type="SUPFAM" id="SSF53187">
    <property type="entry name" value="Zn-dependent exopeptidases"/>
    <property type="match status" value="1"/>
</dbReference>
<evidence type="ECO:0000313" key="5">
    <source>
        <dbReference type="Proteomes" id="UP000015103"/>
    </source>
</evidence>
<dbReference type="GO" id="GO:0004181">
    <property type="term" value="F:metallocarboxypeptidase activity"/>
    <property type="evidence" value="ECO:0007669"/>
    <property type="project" value="InterPro"/>
</dbReference>
<dbReference type="PROSITE" id="PS00132">
    <property type="entry name" value="CARBOXYPEPT_ZN_1"/>
    <property type="match status" value="1"/>
</dbReference>
<dbReference type="AlphaFoldDB" id="T1I558"/>
<comment type="caution">
    <text evidence="2">Lacks conserved residue(s) required for the propagation of feature annotation.</text>
</comment>
<name>T1I558_RHOPR</name>
<dbReference type="EMBL" id="ACPB03002489">
    <property type="status" value="NOT_ANNOTATED_CDS"/>
    <property type="molecule type" value="Genomic_DNA"/>
</dbReference>
<keyword evidence="5" id="KW-1185">Reference proteome</keyword>
<dbReference type="STRING" id="13249.T1I558"/>
<dbReference type="PANTHER" id="PTHR11532:SF62">
    <property type="entry name" value="CARBOXYPEPTIDASE D"/>
    <property type="match status" value="1"/>
</dbReference>
<dbReference type="PROSITE" id="PS52035">
    <property type="entry name" value="PEPTIDASE_M14"/>
    <property type="match status" value="1"/>
</dbReference>
<protein>
    <submittedName>
        <fullName evidence="4">Peptidase_M14 domain-containing protein</fullName>
    </submittedName>
</protein>